<organism evidence="1">
    <name type="scientific">Streptomyces sp. NBC_00119</name>
    <dbReference type="NCBI Taxonomy" id="2975659"/>
    <lineage>
        <taxon>Bacteria</taxon>
        <taxon>Bacillati</taxon>
        <taxon>Actinomycetota</taxon>
        <taxon>Actinomycetes</taxon>
        <taxon>Kitasatosporales</taxon>
        <taxon>Streptomycetaceae</taxon>
        <taxon>Streptomyces</taxon>
    </lineage>
</organism>
<reference evidence="1" key="1">
    <citation type="submission" date="2022-10" db="EMBL/GenBank/DDBJ databases">
        <title>The complete genomes of actinobacterial strains from the NBC collection.</title>
        <authorList>
            <person name="Joergensen T.S."/>
            <person name="Alvarez Arevalo M."/>
            <person name="Sterndorff E.B."/>
            <person name="Faurdal D."/>
            <person name="Vuksanovic O."/>
            <person name="Mourched A.-S."/>
            <person name="Charusanti P."/>
            <person name="Shaw S."/>
            <person name="Blin K."/>
            <person name="Weber T."/>
        </authorList>
    </citation>
    <scope>NUCLEOTIDE SEQUENCE</scope>
    <source>
        <strain evidence="1">NBC_00119</strain>
    </source>
</reference>
<accession>A0AAU1TZ61</accession>
<dbReference type="AlphaFoldDB" id="A0AAU1TZ61"/>
<protein>
    <submittedName>
        <fullName evidence="1">Uncharacterized protein</fullName>
    </submittedName>
</protein>
<name>A0AAU1TZ61_9ACTN</name>
<gene>
    <name evidence="1" type="ORF">OHU69_00755</name>
</gene>
<sequence length="48" mass="5331">MLIEDQAGNRAGVNAAYETLRAVNQRLDIGMESETEKVFDTIMNRTAS</sequence>
<dbReference type="EMBL" id="CP108195">
    <property type="protein sequence ID" value="WTS09801.1"/>
    <property type="molecule type" value="Genomic_DNA"/>
</dbReference>
<proteinExistence type="predicted"/>
<evidence type="ECO:0000313" key="1">
    <source>
        <dbReference type="EMBL" id="WTS09801.1"/>
    </source>
</evidence>